<reference evidence="1 2" key="1">
    <citation type="submission" date="2024-09" db="EMBL/GenBank/DDBJ databases">
        <title>Aeromonas strains Genome sequencing and assembly.</title>
        <authorList>
            <person name="Hu X."/>
            <person name="Tang B."/>
        </authorList>
    </citation>
    <scope>NUCLEOTIDE SEQUENCE [LARGE SCALE GENOMIC DNA]</scope>
    <source>
        <strain evidence="1 2">NB23SCDHY001</strain>
    </source>
</reference>
<proteinExistence type="predicted"/>
<keyword evidence="2" id="KW-1185">Reference proteome</keyword>
<dbReference type="GeneID" id="97218903"/>
<dbReference type="Proteomes" id="UP001630969">
    <property type="component" value="Unassembled WGS sequence"/>
</dbReference>
<dbReference type="RefSeq" id="WP_111874605.1">
    <property type="nucleotide sequence ID" value="NZ_JBGXAX010000002.1"/>
</dbReference>
<name>A0ABW9GP28_9GAMM</name>
<gene>
    <name evidence="1" type="ORF">ACEUDJ_02350</name>
</gene>
<organism evidence="1 2">
    <name type="scientific">Aeromonas bivalvium</name>
    <dbReference type="NCBI Taxonomy" id="440079"/>
    <lineage>
        <taxon>Bacteria</taxon>
        <taxon>Pseudomonadati</taxon>
        <taxon>Pseudomonadota</taxon>
        <taxon>Gammaproteobacteria</taxon>
        <taxon>Aeromonadales</taxon>
        <taxon>Aeromonadaceae</taxon>
        <taxon>Aeromonas</taxon>
    </lineage>
</organism>
<dbReference type="InterPro" id="IPR021806">
    <property type="entry name" value="DUF3379"/>
</dbReference>
<evidence type="ECO:0000313" key="2">
    <source>
        <dbReference type="Proteomes" id="UP001630969"/>
    </source>
</evidence>
<accession>A0ABW9GP28</accession>
<dbReference type="Pfam" id="PF11859">
    <property type="entry name" value="DUF3379"/>
    <property type="match status" value="1"/>
</dbReference>
<protein>
    <submittedName>
        <fullName evidence="1">DUF3379 domain-containing protein</fullName>
    </submittedName>
</protein>
<sequence length="247" mass="27490">MDELEFRRRAVIDPHDTQDAFTDMAKASPANRKWLEEMKQFDHRLSQGMKVDVPPGLAERLLLRQAIGAESPPSRPPAPRASGWKPLAIAASVAFLIGVSTRWLPWPSSPPAQASLAQVALAHVYGEEPFIAGVDEQVSLQTINAKMEKYGATLMNMQDMARITYVNHCAFYQGPALHMVLQGKMGPVTLFMVPKHVPLRLDPRFDDGRLKGEVIPLKGANLVLIGEMDEPLDPLSRQIESRLHWSI</sequence>
<evidence type="ECO:0000313" key="1">
    <source>
        <dbReference type="EMBL" id="MFM4891723.1"/>
    </source>
</evidence>
<dbReference type="EMBL" id="JBGXBU010000001">
    <property type="protein sequence ID" value="MFM4891723.1"/>
    <property type="molecule type" value="Genomic_DNA"/>
</dbReference>
<comment type="caution">
    <text evidence="1">The sequence shown here is derived from an EMBL/GenBank/DDBJ whole genome shotgun (WGS) entry which is preliminary data.</text>
</comment>